<dbReference type="OrthoDB" id="1933543at2759"/>
<dbReference type="GO" id="GO:0005886">
    <property type="term" value="C:plasma membrane"/>
    <property type="evidence" value="ECO:0007669"/>
    <property type="project" value="TreeGrafter"/>
</dbReference>
<keyword evidence="15" id="KW-1185">Reference proteome</keyword>
<evidence type="ECO:0000256" key="8">
    <source>
        <dbReference type="ARBA" id="ARBA00035011"/>
    </source>
</evidence>
<evidence type="ECO:0000256" key="6">
    <source>
        <dbReference type="ARBA" id="ARBA00023180"/>
    </source>
</evidence>
<dbReference type="Gene3D" id="2.60.40.420">
    <property type="entry name" value="Cupredoxins - blue copper proteins"/>
    <property type="match status" value="1"/>
</dbReference>
<keyword evidence="4 11" id="KW-0472">Membrane</keyword>
<dbReference type="Proteomes" id="UP000283530">
    <property type="component" value="Unassembled WGS sequence"/>
</dbReference>
<comment type="similarity">
    <text evidence="8">Belongs to the early nodulin-like (ENODL) family.</text>
</comment>
<evidence type="ECO:0000256" key="4">
    <source>
        <dbReference type="ARBA" id="ARBA00023136"/>
    </source>
</evidence>
<dbReference type="Pfam" id="PF02298">
    <property type="entry name" value="Cu_bind_like"/>
    <property type="match status" value="1"/>
</dbReference>
<reference evidence="14 15" key="1">
    <citation type="journal article" date="2019" name="Nat. Plants">
        <title>Stout camphor tree genome fills gaps in understanding of flowering plant genome evolution.</title>
        <authorList>
            <person name="Chaw S.M."/>
            <person name="Liu Y.C."/>
            <person name="Wu Y.W."/>
            <person name="Wang H.Y."/>
            <person name="Lin C.I."/>
            <person name="Wu C.S."/>
            <person name="Ke H.M."/>
            <person name="Chang L.Y."/>
            <person name="Hsu C.Y."/>
            <person name="Yang H.T."/>
            <person name="Sudianto E."/>
            <person name="Hsu M.H."/>
            <person name="Wu K.P."/>
            <person name="Wang L.N."/>
            <person name="Leebens-Mack J.H."/>
            <person name="Tsai I.J."/>
        </authorList>
    </citation>
    <scope>NUCLEOTIDE SEQUENCE [LARGE SCALE GENOMIC DNA]</scope>
    <source>
        <strain evidence="15">cv. Chaw 1501</strain>
        <tissue evidence="14">Young leaves</tissue>
    </source>
</reference>
<sequence length="182" mass="19476">MASFLGLFVLLVAMAAAGNIAAAASHEFKVGDSMGWTEPTSNGTDVYNQWASKKRFQVGDSLEFDYKNDSVLVVDKKGYYHCVASNPISIFSDGKTIYKLEKPGLIYFISGVPDHCKHGQRLIVDVMALHPSPHPGHHPDSANSPSPSPLPSSAIATMASSPSVLLALTTLVLLFSESAMPQ</sequence>
<organism evidence="14 15">
    <name type="scientific">Cinnamomum micranthum f. kanehirae</name>
    <dbReference type="NCBI Taxonomy" id="337451"/>
    <lineage>
        <taxon>Eukaryota</taxon>
        <taxon>Viridiplantae</taxon>
        <taxon>Streptophyta</taxon>
        <taxon>Embryophyta</taxon>
        <taxon>Tracheophyta</taxon>
        <taxon>Spermatophyta</taxon>
        <taxon>Magnoliopsida</taxon>
        <taxon>Magnoliidae</taxon>
        <taxon>Laurales</taxon>
        <taxon>Lauraceae</taxon>
        <taxon>Cinnamomum</taxon>
    </lineage>
</organism>
<gene>
    <name evidence="14" type="ORF">CKAN_00680400</name>
</gene>
<name>A0A443NIF6_9MAGN</name>
<evidence type="ECO:0000259" key="13">
    <source>
        <dbReference type="PROSITE" id="PS51485"/>
    </source>
</evidence>
<evidence type="ECO:0000256" key="10">
    <source>
        <dbReference type="SAM" id="MobiDB-lite"/>
    </source>
</evidence>
<feature type="domain" description="Phytocyanin" evidence="13">
    <location>
        <begin position="26"/>
        <end position="128"/>
    </location>
</feature>
<evidence type="ECO:0000256" key="2">
    <source>
        <dbReference type="ARBA" id="ARBA00022622"/>
    </source>
</evidence>
<dbReference type="GO" id="GO:0012505">
    <property type="term" value="C:endomembrane system"/>
    <property type="evidence" value="ECO:0007669"/>
    <property type="project" value="UniProtKB-SubCell"/>
</dbReference>
<dbReference type="InterPro" id="IPR039391">
    <property type="entry name" value="Phytocyanin-like"/>
</dbReference>
<evidence type="ECO:0000313" key="14">
    <source>
        <dbReference type="EMBL" id="RWR78279.1"/>
    </source>
</evidence>
<keyword evidence="11" id="KW-1133">Transmembrane helix</keyword>
<dbReference type="EMBL" id="QPKB01000002">
    <property type="protein sequence ID" value="RWR78279.1"/>
    <property type="molecule type" value="Genomic_DNA"/>
</dbReference>
<keyword evidence="11" id="KW-0812">Transmembrane</keyword>
<keyword evidence="3 12" id="KW-0732">Signal</keyword>
<evidence type="ECO:0000313" key="15">
    <source>
        <dbReference type="Proteomes" id="UP000283530"/>
    </source>
</evidence>
<feature type="chain" id="PRO_5019476746" evidence="12">
    <location>
        <begin position="18"/>
        <end position="182"/>
    </location>
</feature>
<dbReference type="InterPro" id="IPR041846">
    <property type="entry name" value="ENL_dom"/>
</dbReference>
<dbReference type="InterPro" id="IPR008972">
    <property type="entry name" value="Cupredoxin"/>
</dbReference>
<keyword evidence="5" id="KW-1015">Disulfide bond</keyword>
<comment type="caution">
    <text evidence="14">The sequence shown here is derived from an EMBL/GenBank/DDBJ whole genome shotgun (WGS) entry which is preliminary data.</text>
</comment>
<comment type="subcellular location">
    <subcellularLocation>
        <location evidence="9">Endomembrane system</location>
        <topology evidence="9">Lipid-anchor</topology>
    </subcellularLocation>
    <subcellularLocation>
        <location evidence="1">Membrane</location>
        <topology evidence="1">Lipid-anchor</topology>
        <topology evidence="1">GPI-anchor</topology>
    </subcellularLocation>
</comment>
<proteinExistence type="inferred from homology"/>
<dbReference type="PANTHER" id="PTHR33021">
    <property type="entry name" value="BLUE COPPER PROTEIN"/>
    <property type="match status" value="1"/>
</dbReference>
<dbReference type="SUPFAM" id="SSF49503">
    <property type="entry name" value="Cupredoxins"/>
    <property type="match status" value="1"/>
</dbReference>
<dbReference type="PANTHER" id="PTHR33021:SF234">
    <property type="entry name" value="EARLY NODULIN-LIKE PROTEIN 7"/>
    <property type="match status" value="1"/>
</dbReference>
<evidence type="ECO:0000256" key="1">
    <source>
        <dbReference type="ARBA" id="ARBA00004589"/>
    </source>
</evidence>
<dbReference type="InterPro" id="IPR003245">
    <property type="entry name" value="Phytocyanin_dom"/>
</dbReference>
<feature type="signal peptide" evidence="12">
    <location>
        <begin position="1"/>
        <end position="17"/>
    </location>
</feature>
<dbReference type="PROSITE" id="PS51485">
    <property type="entry name" value="PHYTOCYANIN"/>
    <property type="match status" value="1"/>
</dbReference>
<dbReference type="STRING" id="337451.A0A443NIF6"/>
<keyword evidence="6" id="KW-0325">Glycoprotein</keyword>
<dbReference type="AlphaFoldDB" id="A0A443NIF6"/>
<dbReference type="FunFam" id="2.60.40.420:FF:000010">
    <property type="entry name" value="Early nodulin-like protein 1"/>
    <property type="match status" value="1"/>
</dbReference>
<keyword evidence="7" id="KW-0449">Lipoprotein</keyword>
<feature type="transmembrane region" description="Helical" evidence="11">
    <location>
        <begin position="154"/>
        <end position="175"/>
    </location>
</feature>
<evidence type="ECO:0000256" key="5">
    <source>
        <dbReference type="ARBA" id="ARBA00023157"/>
    </source>
</evidence>
<dbReference type="GO" id="GO:0009055">
    <property type="term" value="F:electron transfer activity"/>
    <property type="evidence" value="ECO:0007669"/>
    <property type="project" value="InterPro"/>
</dbReference>
<evidence type="ECO:0000256" key="7">
    <source>
        <dbReference type="ARBA" id="ARBA00023288"/>
    </source>
</evidence>
<accession>A0A443NIF6</accession>
<feature type="region of interest" description="Disordered" evidence="10">
    <location>
        <begin position="129"/>
        <end position="153"/>
    </location>
</feature>
<dbReference type="GO" id="GO:0098552">
    <property type="term" value="C:side of membrane"/>
    <property type="evidence" value="ECO:0007669"/>
    <property type="project" value="UniProtKB-KW"/>
</dbReference>
<dbReference type="CDD" id="cd11019">
    <property type="entry name" value="OsENODL1_like"/>
    <property type="match status" value="1"/>
</dbReference>
<evidence type="ECO:0000256" key="11">
    <source>
        <dbReference type="SAM" id="Phobius"/>
    </source>
</evidence>
<evidence type="ECO:0000256" key="3">
    <source>
        <dbReference type="ARBA" id="ARBA00022729"/>
    </source>
</evidence>
<evidence type="ECO:0000256" key="9">
    <source>
        <dbReference type="ARBA" id="ARBA00037868"/>
    </source>
</evidence>
<keyword evidence="2" id="KW-0336">GPI-anchor</keyword>
<evidence type="ECO:0000256" key="12">
    <source>
        <dbReference type="SAM" id="SignalP"/>
    </source>
</evidence>
<protein>
    <submittedName>
        <fullName evidence="14">Cu_bind_like domain-containing protein</fullName>
    </submittedName>
</protein>